<dbReference type="InterPro" id="IPR003593">
    <property type="entry name" value="AAA+_ATPase"/>
</dbReference>
<dbReference type="Proteomes" id="UP000562124">
    <property type="component" value="Unassembled WGS sequence"/>
</dbReference>
<evidence type="ECO:0000259" key="4">
    <source>
        <dbReference type="PROSITE" id="PS50893"/>
    </source>
</evidence>
<evidence type="ECO:0000313" key="6">
    <source>
        <dbReference type="Proteomes" id="UP000562124"/>
    </source>
</evidence>
<dbReference type="Pfam" id="PF00005">
    <property type="entry name" value="ABC_tran"/>
    <property type="match status" value="1"/>
</dbReference>
<evidence type="ECO:0000256" key="3">
    <source>
        <dbReference type="ARBA" id="ARBA00022840"/>
    </source>
</evidence>
<sequence length="211" mass="21887">MIEVSDLSRSYANSRAPVISGLSFSVRRGEILWVAGPSGSGKTTLLNVLGLLSTANSGEYRIDGQEMLGAPQQVRARSRRDVVSTVFQRGNLFAHLSAVDNVLVGMHPKERSVAEASLAAVGMAGRERQPAGLMSGGEQGRVAIARATARRTPVLLADEPVSGLDDANASAVLQLLEQAGASGVAVVVVSHDPRVGPIASATLTLPARQAA</sequence>
<reference evidence="5 6" key="1">
    <citation type="submission" date="2020-04" db="EMBL/GenBank/DDBJ databases">
        <title>Sequencing and Assembly of C. fimi.</title>
        <authorList>
            <person name="Ramsey A.R."/>
        </authorList>
    </citation>
    <scope>NUCLEOTIDE SEQUENCE [LARGE SCALE GENOMIC DNA]</scope>
    <source>
        <strain evidence="5 6">SB</strain>
    </source>
</reference>
<dbReference type="EMBL" id="JABCJJ010000016">
    <property type="protein sequence ID" value="NMR20742.1"/>
    <property type="molecule type" value="Genomic_DNA"/>
</dbReference>
<dbReference type="InterPro" id="IPR015854">
    <property type="entry name" value="ABC_transpr_LolD-like"/>
</dbReference>
<dbReference type="RefSeq" id="WP_169325116.1">
    <property type="nucleotide sequence ID" value="NZ_JABCJJ010000016.1"/>
</dbReference>
<dbReference type="InterPro" id="IPR027417">
    <property type="entry name" value="P-loop_NTPase"/>
</dbReference>
<dbReference type="PANTHER" id="PTHR24220:SF689">
    <property type="entry name" value="LIPOPROTEIN-RELEASING SYSTEM ATP-BINDING PROTEIN LOLD"/>
    <property type="match status" value="1"/>
</dbReference>
<name>A0A7Y0LYU7_CELFI</name>
<keyword evidence="6" id="KW-1185">Reference proteome</keyword>
<evidence type="ECO:0000256" key="2">
    <source>
        <dbReference type="ARBA" id="ARBA00022741"/>
    </source>
</evidence>
<dbReference type="SUPFAM" id="SSF52540">
    <property type="entry name" value="P-loop containing nucleoside triphosphate hydrolases"/>
    <property type="match status" value="1"/>
</dbReference>
<feature type="domain" description="ABC transporter" evidence="4">
    <location>
        <begin position="2"/>
        <end position="211"/>
    </location>
</feature>
<dbReference type="PROSITE" id="PS50893">
    <property type="entry name" value="ABC_TRANSPORTER_2"/>
    <property type="match status" value="1"/>
</dbReference>
<dbReference type="GO" id="GO:0005886">
    <property type="term" value="C:plasma membrane"/>
    <property type="evidence" value="ECO:0007669"/>
    <property type="project" value="TreeGrafter"/>
</dbReference>
<gene>
    <name evidence="5" type="ORF">HIR71_11020</name>
</gene>
<dbReference type="SMART" id="SM00382">
    <property type="entry name" value="AAA"/>
    <property type="match status" value="1"/>
</dbReference>
<dbReference type="InterPro" id="IPR003439">
    <property type="entry name" value="ABC_transporter-like_ATP-bd"/>
</dbReference>
<evidence type="ECO:0000256" key="1">
    <source>
        <dbReference type="ARBA" id="ARBA00005417"/>
    </source>
</evidence>
<comment type="similarity">
    <text evidence="1">Belongs to the ABC transporter superfamily.</text>
</comment>
<keyword evidence="3 5" id="KW-0067">ATP-binding</keyword>
<dbReference type="GO" id="GO:0005524">
    <property type="term" value="F:ATP binding"/>
    <property type="evidence" value="ECO:0007669"/>
    <property type="project" value="UniProtKB-KW"/>
</dbReference>
<dbReference type="GO" id="GO:0022857">
    <property type="term" value="F:transmembrane transporter activity"/>
    <property type="evidence" value="ECO:0007669"/>
    <property type="project" value="TreeGrafter"/>
</dbReference>
<organism evidence="5 6">
    <name type="scientific">Cellulomonas fimi</name>
    <dbReference type="NCBI Taxonomy" id="1708"/>
    <lineage>
        <taxon>Bacteria</taxon>
        <taxon>Bacillati</taxon>
        <taxon>Actinomycetota</taxon>
        <taxon>Actinomycetes</taxon>
        <taxon>Micrococcales</taxon>
        <taxon>Cellulomonadaceae</taxon>
        <taxon>Cellulomonas</taxon>
    </lineage>
</organism>
<dbReference type="PANTHER" id="PTHR24220">
    <property type="entry name" value="IMPORT ATP-BINDING PROTEIN"/>
    <property type="match status" value="1"/>
</dbReference>
<dbReference type="AlphaFoldDB" id="A0A7Y0LYU7"/>
<proteinExistence type="inferred from homology"/>
<keyword evidence="2" id="KW-0547">Nucleotide-binding</keyword>
<accession>A0A7Y0LYU7</accession>
<dbReference type="Gene3D" id="3.40.50.300">
    <property type="entry name" value="P-loop containing nucleotide triphosphate hydrolases"/>
    <property type="match status" value="1"/>
</dbReference>
<dbReference type="GO" id="GO:0016887">
    <property type="term" value="F:ATP hydrolysis activity"/>
    <property type="evidence" value="ECO:0007669"/>
    <property type="project" value="InterPro"/>
</dbReference>
<evidence type="ECO:0000313" key="5">
    <source>
        <dbReference type="EMBL" id="NMR20742.1"/>
    </source>
</evidence>
<protein>
    <submittedName>
        <fullName evidence="5">ATP-binding cassette domain-containing protein</fullName>
    </submittedName>
</protein>
<comment type="caution">
    <text evidence="5">The sequence shown here is derived from an EMBL/GenBank/DDBJ whole genome shotgun (WGS) entry which is preliminary data.</text>
</comment>